<dbReference type="EMBL" id="WPNZ01000032">
    <property type="protein sequence ID" value="MVO90398.1"/>
    <property type="molecule type" value="Genomic_DNA"/>
</dbReference>
<name>A0A6L6X939_9ACTN</name>
<comment type="caution">
    <text evidence="2">The sequence shown here is derived from an EMBL/GenBank/DDBJ whole genome shotgun (WGS) entry which is preliminary data.</text>
</comment>
<dbReference type="Pfam" id="PF00144">
    <property type="entry name" value="Beta-lactamase"/>
    <property type="match status" value="1"/>
</dbReference>
<keyword evidence="2" id="KW-0378">Hydrolase</keyword>
<dbReference type="InterPro" id="IPR012338">
    <property type="entry name" value="Beta-lactam/transpept-like"/>
</dbReference>
<gene>
    <name evidence="2" type="ORF">GPA10_38035</name>
</gene>
<dbReference type="SUPFAM" id="SSF56601">
    <property type="entry name" value="beta-lactamase/transpeptidase-like"/>
    <property type="match status" value="1"/>
</dbReference>
<protein>
    <submittedName>
        <fullName evidence="2">Serine hydrolase</fullName>
    </submittedName>
</protein>
<organism evidence="2 3">
    <name type="scientific">Streptomyces typhae</name>
    <dbReference type="NCBI Taxonomy" id="2681492"/>
    <lineage>
        <taxon>Bacteria</taxon>
        <taxon>Bacillati</taxon>
        <taxon>Actinomycetota</taxon>
        <taxon>Actinomycetes</taxon>
        <taxon>Kitasatosporales</taxon>
        <taxon>Streptomycetaceae</taxon>
        <taxon>Streptomyces</taxon>
    </lineage>
</organism>
<evidence type="ECO:0000313" key="3">
    <source>
        <dbReference type="Proteomes" id="UP000483802"/>
    </source>
</evidence>
<feature type="domain" description="Beta-lactamase-related" evidence="1">
    <location>
        <begin position="144"/>
        <end position="431"/>
    </location>
</feature>
<dbReference type="Gene3D" id="3.40.710.10">
    <property type="entry name" value="DD-peptidase/beta-lactamase superfamily"/>
    <property type="match status" value="1"/>
</dbReference>
<dbReference type="AlphaFoldDB" id="A0A6L6X939"/>
<keyword evidence="3" id="KW-1185">Reference proteome</keyword>
<sequence>MEIPLVRTVRTTRTIRMFSQANLQSINHATSRDGVLAPAQHTQQAARRSREYRGRIENLIHHHNTLLSSMSAWTTAVRAGGMPPSASACPHERERVVPLGNIRPPLSRAVLAAGVTVLVVAHAGPATAAPATRDGNNARQANVQKAMEELAGVRGVVGVVGGAYLDGKPVGLGSAGSRLLDGKGGRIPANARFPIWSQTKQMVATVVLQLVQEGRFGVDDKLGDLLPEVVEKDLVTRADEVTVRQLIQHTSGIPDWWSGKPNPDGSEGDPSFDVFDFTTHYRPLDLVQWSRERPRTGEPGEKWSYSNTNHTLLGLIVERATGHDLGTELRERLFEPLGMTKSYLRVQPPEGIKGPHGHGYYPDADGRPRDVDRFNASFTGAGAGGVVSTAHDVSAYTRAFTRGELLPPELQRILTDRPPNGLHTRDRGRGSCADDFSIAGGLAPGSIALTSYSGDGRRQFAMSFTLSVKPSAVQLDVGKAVEAAFCPSS</sequence>
<evidence type="ECO:0000313" key="2">
    <source>
        <dbReference type="EMBL" id="MVO90398.1"/>
    </source>
</evidence>
<evidence type="ECO:0000259" key="1">
    <source>
        <dbReference type="Pfam" id="PF00144"/>
    </source>
</evidence>
<dbReference type="InterPro" id="IPR050789">
    <property type="entry name" value="Diverse_Enzym_Activities"/>
</dbReference>
<proteinExistence type="predicted"/>
<accession>A0A6L6X939</accession>
<dbReference type="Proteomes" id="UP000483802">
    <property type="component" value="Unassembled WGS sequence"/>
</dbReference>
<dbReference type="PANTHER" id="PTHR43283">
    <property type="entry name" value="BETA-LACTAMASE-RELATED"/>
    <property type="match status" value="1"/>
</dbReference>
<dbReference type="InterPro" id="IPR001466">
    <property type="entry name" value="Beta-lactam-related"/>
</dbReference>
<dbReference type="GO" id="GO:0016787">
    <property type="term" value="F:hydrolase activity"/>
    <property type="evidence" value="ECO:0007669"/>
    <property type="project" value="UniProtKB-KW"/>
</dbReference>
<reference evidence="2 3" key="1">
    <citation type="submission" date="2019-11" db="EMBL/GenBank/DDBJ databases">
        <title>Streptomyces typhae sp. nov., a novel endophytic actinomycete isolated from the root of cattail pollen (Typha angustifolia L.).</title>
        <authorList>
            <person name="Peng C."/>
        </authorList>
    </citation>
    <scope>NUCLEOTIDE SEQUENCE [LARGE SCALE GENOMIC DNA]</scope>
    <source>
        <strain evidence="3">p1417</strain>
    </source>
</reference>